<evidence type="ECO:0000313" key="2">
    <source>
        <dbReference type="Proteomes" id="UP001283361"/>
    </source>
</evidence>
<comment type="caution">
    <text evidence="1">The sequence shown here is derived from an EMBL/GenBank/DDBJ whole genome shotgun (WGS) entry which is preliminary data.</text>
</comment>
<sequence length="71" mass="7828">MDKINCQRNIIVFSSSLGPTNIKPRLAVPVTLHAYLLGTSGGGSCRISVKKNSDGKSKLDRYNTMLYRVSR</sequence>
<proteinExistence type="predicted"/>
<organism evidence="1 2">
    <name type="scientific">Elysia crispata</name>
    <name type="common">lettuce slug</name>
    <dbReference type="NCBI Taxonomy" id="231223"/>
    <lineage>
        <taxon>Eukaryota</taxon>
        <taxon>Metazoa</taxon>
        <taxon>Spiralia</taxon>
        <taxon>Lophotrochozoa</taxon>
        <taxon>Mollusca</taxon>
        <taxon>Gastropoda</taxon>
        <taxon>Heterobranchia</taxon>
        <taxon>Euthyneura</taxon>
        <taxon>Panpulmonata</taxon>
        <taxon>Sacoglossa</taxon>
        <taxon>Placobranchoidea</taxon>
        <taxon>Plakobranchidae</taxon>
        <taxon>Elysia</taxon>
    </lineage>
</organism>
<protein>
    <submittedName>
        <fullName evidence="1">Uncharacterized protein</fullName>
    </submittedName>
</protein>
<keyword evidence="2" id="KW-1185">Reference proteome</keyword>
<dbReference type="EMBL" id="JAWDGP010001262">
    <property type="protein sequence ID" value="KAK3793309.1"/>
    <property type="molecule type" value="Genomic_DNA"/>
</dbReference>
<accession>A0AAE1AT67</accession>
<evidence type="ECO:0000313" key="1">
    <source>
        <dbReference type="EMBL" id="KAK3793309.1"/>
    </source>
</evidence>
<name>A0AAE1AT67_9GAST</name>
<dbReference type="Proteomes" id="UP001283361">
    <property type="component" value="Unassembled WGS sequence"/>
</dbReference>
<gene>
    <name evidence="1" type="ORF">RRG08_042251</name>
</gene>
<dbReference type="AlphaFoldDB" id="A0AAE1AT67"/>
<reference evidence="1" key="1">
    <citation type="journal article" date="2023" name="G3 (Bethesda)">
        <title>A reference genome for the long-term kleptoplast-retaining sea slug Elysia crispata morphotype clarki.</title>
        <authorList>
            <person name="Eastman K.E."/>
            <person name="Pendleton A.L."/>
            <person name="Shaikh M.A."/>
            <person name="Suttiyut T."/>
            <person name="Ogas R."/>
            <person name="Tomko P."/>
            <person name="Gavelis G."/>
            <person name="Widhalm J.R."/>
            <person name="Wisecaver J.H."/>
        </authorList>
    </citation>
    <scope>NUCLEOTIDE SEQUENCE</scope>
    <source>
        <strain evidence="1">ECLA1</strain>
    </source>
</reference>